<dbReference type="Proteomes" id="UP001054252">
    <property type="component" value="Unassembled WGS sequence"/>
</dbReference>
<organism evidence="1 2">
    <name type="scientific">Rubroshorea leprosula</name>
    <dbReference type="NCBI Taxonomy" id="152421"/>
    <lineage>
        <taxon>Eukaryota</taxon>
        <taxon>Viridiplantae</taxon>
        <taxon>Streptophyta</taxon>
        <taxon>Embryophyta</taxon>
        <taxon>Tracheophyta</taxon>
        <taxon>Spermatophyta</taxon>
        <taxon>Magnoliopsida</taxon>
        <taxon>eudicotyledons</taxon>
        <taxon>Gunneridae</taxon>
        <taxon>Pentapetalae</taxon>
        <taxon>rosids</taxon>
        <taxon>malvids</taxon>
        <taxon>Malvales</taxon>
        <taxon>Dipterocarpaceae</taxon>
        <taxon>Rubroshorea</taxon>
    </lineage>
</organism>
<evidence type="ECO:0000313" key="1">
    <source>
        <dbReference type="EMBL" id="GKV35258.1"/>
    </source>
</evidence>
<dbReference type="AlphaFoldDB" id="A0AAV5LDB7"/>
<accession>A0AAV5LDB7</accession>
<dbReference type="EMBL" id="BPVZ01000110">
    <property type="protein sequence ID" value="GKV35258.1"/>
    <property type="molecule type" value="Genomic_DNA"/>
</dbReference>
<evidence type="ECO:0000313" key="2">
    <source>
        <dbReference type="Proteomes" id="UP001054252"/>
    </source>
</evidence>
<name>A0AAV5LDB7_9ROSI</name>
<protein>
    <submittedName>
        <fullName evidence="1">Uncharacterized protein</fullName>
    </submittedName>
</protein>
<proteinExistence type="predicted"/>
<reference evidence="1 2" key="1">
    <citation type="journal article" date="2021" name="Commun. Biol.">
        <title>The genome of Shorea leprosula (Dipterocarpaceae) highlights the ecological relevance of drought in aseasonal tropical rainforests.</title>
        <authorList>
            <person name="Ng K.K.S."/>
            <person name="Kobayashi M.J."/>
            <person name="Fawcett J.A."/>
            <person name="Hatakeyama M."/>
            <person name="Paape T."/>
            <person name="Ng C.H."/>
            <person name="Ang C.C."/>
            <person name="Tnah L.H."/>
            <person name="Lee C.T."/>
            <person name="Nishiyama T."/>
            <person name="Sese J."/>
            <person name="O'Brien M.J."/>
            <person name="Copetti D."/>
            <person name="Mohd Noor M.I."/>
            <person name="Ong R.C."/>
            <person name="Putra M."/>
            <person name="Sireger I.Z."/>
            <person name="Indrioko S."/>
            <person name="Kosugi Y."/>
            <person name="Izuno A."/>
            <person name="Isagi Y."/>
            <person name="Lee S.L."/>
            <person name="Shimizu K.K."/>
        </authorList>
    </citation>
    <scope>NUCLEOTIDE SEQUENCE [LARGE SCALE GENOMIC DNA]</scope>
    <source>
        <strain evidence="1">214</strain>
    </source>
</reference>
<comment type="caution">
    <text evidence="1">The sequence shown here is derived from an EMBL/GenBank/DDBJ whole genome shotgun (WGS) entry which is preliminary data.</text>
</comment>
<sequence length="41" mass="4634">MLHNWGLLPSEGQWICFGVTGLEQPLTRQNSAGLSCWFIGW</sequence>
<gene>
    <name evidence="1" type="ORF">SLEP1_g43559</name>
</gene>
<keyword evidence="2" id="KW-1185">Reference proteome</keyword>